<feature type="transmembrane region" description="Helical" evidence="1">
    <location>
        <begin position="47"/>
        <end position="72"/>
    </location>
</feature>
<organism evidence="2 3">
    <name type="scientific">Glossina palpalis gambiensis</name>
    <dbReference type="NCBI Taxonomy" id="67801"/>
    <lineage>
        <taxon>Eukaryota</taxon>
        <taxon>Metazoa</taxon>
        <taxon>Ecdysozoa</taxon>
        <taxon>Arthropoda</taxon>
        <taxon>Hexapoda</taxon>
        <taxon>Insecta</taxon>
        <taxon>Pterygota</taxon>
        <taxon>Neoptera</taxon>
        <taxon>Endopterygota</taxon>
        <taxon>Diptera</taxon>
        <taxon>Brachycera</taxon>
        <taxon>Muscomorpha</taxon>
        <taxon>Hippoboscoidea</taxon>
        <taxon>Glossinidae</taxon>
        <taxon>Glossina</taxon>
    </lineage>
</organism>
<keyword evidence="1" id="KW-1133">Transmembrane helix</keyword>
<reference evidence="2" key="2">
    <citation type="submission" date="2020-05" db="UniProtKB">
        <authorList>
            <consortium name="EnsemblMetazoa"/>
        </authorList>
    </citation>
    <scope>IDENTIFICATION</scope>
    <source>
        <strain evidence="2">IAEA</strain>
    </source>
</reference>
<name>A0A1B0BCC6_9MUSC</name>
<reference evidence="3" key="1">
    <citation type="submission" date="2015-01" db="EMBL/GenBank/DDBJ databases">
        <authorList>
            <person name="Aksoy S."/>
            <person name="Warren W."/>
            <person name="Wilson R.K."/>
        </authorList>
    </citation>
    <scope>NUCLEOTIDE SEQUENCE [LARGE SCALE GENOMIC DNA]</scope>
    <source>
        <strain evidence="3">IAEA</strain>
    </source>
</reference>
<dbReference type="EnsemblMetazoa" id="GPPI025569-RA">
    <property type="protein sequence ID" value="GPPI025569-PA"/>
    <property type="gene ID" value="GPPI025569"/>
</dbReference>
<keyword evidence="1" id="KW-0472">Membrane</keyword>
<feature type="transmembrane region" description="Helical" evidence="1">
    <location>
        <begin position="6"/>
        <end position="26"/>
    </location>
</feature>
<accession>A0A1B0BCC6</accession>
<evidence type="ECO:0000313" key="3">
    <source>
        <dbReference type="Proteomes" id="UP000092460"/>
    </source>
</evidence>
<dbReference type="VEuPathDB" id="VectorBase:GPPI025569"/>
<dbReference type="EMBL" id="JXJN01011933">
    <property type="status" value="NOT_ANNOTATED_CDS"/>
    <property type="molecule type" value="Genomic_DNA"/>
</dbReference>
<evidence type="ECO:0000256" key="1">
    <source>
        <dbReference type="SAM" id="Phobius"/>
    </source>
</evidence>
<keyword evidence="1" id="KW-0812">Transmembrane</keyword>
<protein>
    <submittedName>
        <fullName evidence="2">Uncharacterized protein</fullName>
    </submittedName>
</protein>
<evidence type="ECO:0000313" key="2">
    <source>
        <dbReference type="EnsemblMetazoa" id="GPPI025569-PA"/>
    </source>
</evidence>
<sequence length="93" mass="10685">MHITLMYQRSPIIVLTIVFLNFISSLSSRRLMNFPNRQQAIGPMETYLMIFAISPSRCSLCPLVCFYIIVIFSANVTQLLNAIVKIERQVMIT</sequence>
<keyword evidence="3" id="KW-1185">Reference proteome</keyword>
<proteinExistence type="predicted"/>
<dbReference type="Proteomes" id="UP000092460">
    <property type="component" value="Unassembled WGS sequence"/>
</dbReference>
<dbReference type="AlphaFoldDB" id="A0A1B0BCC6"/>